<dbReference type="Pfam" id="PF13672">
    <property type="entry name" value="PP2C_2"/>
    <property type="match status" value="1"/>
</dbReference>
<comment type="caution">
    <text evidence="3">The sequence shown here is derived from an EMBL/GenBank/DDBJ whole genome shotgun (WGS) entry which is preliminary data.</text>
</comment>
<dbReference type="EMBL" id="LIAE01009957">
    <property type="protein sequence ID" value="PAV67300.1"/>
    <property type="molecule type" value="Genomic_DNA"/>
</dbReference>
<dbReference type="InterPro" id="IPR036457">
    <property type="entry name" value="PPM-type-like_dom_sf"/>
</dbReference>
<gene>
    <name evidence="3" type="ORF">WR25_24352</name>
</gene>
<evidence type="ECO:0000256" key="1">
    <source>
        <dbReference type="SAM" id="MobiDB-lite"/>
    </source>
</evidence>
<organism evidence="3 4">
    <name type="scientific">Diploscapter pachys</name>
    <dbReference type="NCBI Taxonomy" id="2018661"/>
    <lineage>
        <taxon>Eukaryota</taxon>
        <taxon>Metazoa</taxon>
        <taxon>Ecdysozoa</taxon>
        <taxon>Nematoda</taxon>
        <taxon>Chromadorea</taxon>
        <taxon>Rhabditida</taxon>
        <taxon>Rhabditina</taxon>
        <taxon>Rhabditomorpha</taxon>
        <taxon>Rhabditoidea</taxon>
        <taxon>Rhabditidae</taxon>
        <taxon>Diploscapter</taxon>
    </lineage>
</organism>
<dbReference type="SUPFAM" id="SSF81606">
    <property type="entry name" value="PP2C-like"/>
    <property type="match status" value="1"/>
</dbReference>
<feature type="region of interest" description="Disordered" evidence="1">
    <location>
        <begin position="267"/>
        <end position="317"/>
    </location>
</feature>
<proteinExistence type="predicted"/>
<keyword evidence="4" id="KW-1185">Reference proteome</keyword>
<name>A0A2A2K087_9BILA</name>
<sequence>MHFDLIQSLSLAGKPDVPNDDRVGSADRHAWVIDGATDLGAPGLLGERGGAAWLSATAQRAFSAASGPLRQVCESVFVAIAQAYQQDRQREPLATWELPRAAFAAVALEGDELVCAHLADCVVLHRSASGIHFLTPEPDREAERAEAAALGPGTGAHGVRTPAVLADRRVARERPRAVLGIDAELSREGTLYSRASVSLGDDVLLMSDGFAALFDTYRAYDPAGFIERLLAHGLDDLARTREIGNLTKNLEPQLAVEVRRLEAEGIQPDPATALSPRQRLSPGHQLAPTALPAHPLGHHQQFDEHPPPTQPGVEATDDFIQVGVT</sequence>
<evidence type="ECO:0000259" key="2">
    <source>
        <dbReference type="Pfam" id="PF13672"/>
    </source>
</evidence>
<evidence type="ECO:0000313" key="4">
    <source>
        <dbReference type="Proteomes" id="UP000218231"/>
    </source>
</evidence>
<dbReference type="Gene3D" id="3.60.40.10">
    <property type="entry name" value="PPM-type phosphatase domain"/>
    <property type="match status" value="1"/>
</dbReference>
<dbReference type="AlphaFoldDB" id="A0A2A2K087"/>
<feature type="domain" description="PPM-type phosphatase" evidence="2">
    <location>
        <begin position="17"/>
        <end position="225"/>
    </location>
</feature>
<reference evidence="3 4" key="1">
    <citation type="journal article" date="2017" name="Curr. Biol.">
        <title>Genome architecture and evolution of a unichromosomal asexual nematode.</title>
        <authorList>
            <person name="Fradin H."/>
            <person name="Zegar C."/>
            <person name="Gutwein M."/>
            <person name="Lucas J."/>
            <person name="Kovtun M."/>
            <person name="Corcoran D."/>
            <person name="Baugh L.R."/>
            <person name="Kiontke K."/>
            <person name="Gunsalus K."/>
            <person name="Fitch D.H."/>
            <person name="Piano F."/>
        </authorList>
    </citation>
    <scope>NUCLEOTIDE SEQUENCE [LARGE SCALE GENOMIC DNA]</scope>
    <source>
        <strain evidence="3">PF1309</strain>
    </source>
</reference>
<dbReference type="InterPro" id="IPR001932">
    <property type="entry name" value="PPM-type_phosphatase-like_dom"/>
</dbReference>
<accession>A0A2A2K087</accession>
<protein>
    <recommendedName>
        <fullName evidence="2">PPM-type phosphatase domain-containing protein</fullName>
    </recommendedName>
</protein>
<evidence type="ECO:0000313" key="3">
    <source>
        <dbReference type="EMBL" id="PAV67300.1"/>
    </source>
</evidence>
<dbReference type="Proteomes" id="UP000218231">
    <property type="component" value="Unassembled WGS sequence"/>
</dbReference>